<dbReference type="PANTHER" id="PTHR30006">
    <property type="entry name" value="THIAMINE-BINDING PERIPLASMIC PROTEIN-RELATED"/>
    <property type="match status" value="1"/>
</dbReference>
<evidence type="ECO:0000313" key="4">
    <source>
        <dbReference type="Proteomes" id="UP000324758"/>
    </source>
</evidence>
<keyword evidence="1" id="KW-0732">Signal</keyword>
<evidence type="ECO:0000256" key="2">
    <source>
        <dbReference type="ARBA" id="ARBA00022764"/>
    </source>
</evidence>
<dbReference type="PROSITE" id="PS51318">
    <property type="entry name" value="TAT"/>
    <property type="match status" value="1"/>
</dbReference>
<keyword evidence="4" id="KW-1185">Reference proteome</keyword>
<comment type="caution">
    <text evidence="3">The sequence shown here is derived from an EMBL/GenBank/DDBJ whole genome shotgun (WGS) entry which is preliminary data.</text>
</comment>
<sequence length="399" mass="44450">MHVAAAEFMPLRCVLRRIYRLLRVVCSLWKAMRLHRGETSMFSTRRQFLKSATSAAALGASGSLATTVGARAEDTITAVDWGGNYANEIKKLAAKQSDIKVNWQLHAGGAMAILPKIKAKWPNPGIDLLTGWDPSWQMIAREGWAEPVTTERVPNLADIPHKLLVKDGSGNVINIPRTISAMVWFYREDIAPFPITTLDDLLDPRLKGKICFPVPSLGSNLQMLSLALHKGGDERTMEPAWEFMKKLARSGNIGRIANADTDITTSITSGETCLSIQGASAPIERARNFKIRILSKMDKESGFRTFIYHEGWCVLKGGHTDAAFKFANFAIAPETNAEFNRAISGVPVNIKSKVSDEIKPITFNNEEMERFAYIPDWAFLSTQTDAWMKRWEQEIAPLL</sequence>
<dbReference type="Gene3D" id="3.40.190.10">
    <property type="entry name" value="Periplasmic binding protein-like II"/>
    <property type="match status" value="2"/>
</dbReference>
<dbReference type="PANTHER" id="PTHR30006:SF2">
    <property type="entry name" value="ABC TRANSPORTER SUBSTRATE-BINDING PROTEIN"/>
    <property type="match status" value="1"/>
</dbReference>
<name>A0A5D3KDF6_9BRAD</name>
<evidence type="ECO:0000313" key="3">
    <source>
        <dbReference type="EMBL" id="TYL92356.1"/>
    </source>
</evidence>
<accession>A0A5D3KDF6</accession>
<dbReference type="InterPro" id="IPR006311">
    <property type="entry name" value="TAT_signal"/>
</dbReference>
<dbReference type="AlphaFoldDB" id="A0A5D3KDF6"/>
<keyword evidence="2" id="KW-0574">Periplasm</keyword>
<reference evidence="3 4" key="1">
    <citation type="submission" date="2019-08" db="EMBL/GenBank/DDBJ databases">
        <title>Bradyrhizobium hipponensis sp. nov., a rhizobium isolated from a Lupinus angustifolius root nodule in Tunisia.</title>
        <authorList>
            <person name="Off K."/>
            <person name="Rejili M."/>
            <person name="Mars M."/>
            <person name="Brachmann A."/>
            <person name="Marin M."/>
        </authorList>
    </citation>
    <scope>NUCLEOTIDE SEQUENCE [LARGE SCALE GENOMIC DNA]</scope>
    <source>
        <strain evidence="3 4">CTAW71</strain>
    </source>
</reference>
<dbReference type="Proteomes" id="UP000324758">
    <property type="component" value="Unassembled WGS sequence"/>
</dbReference>
<evidence type="ECO:0000256" key="1">
    <source>
        <dbReference type="ARBA" id="ARBA00022729"/>
    </source>
</evidence>
<gene>
    <name evidence="3" type="ORF">FXB40_24910</name>
</gene>
<dbReference type="SUPFAM" id="SSF53850">
    <property type="entry name" value="Periplasmic binding protein-like II"/>
    <property type="match status" value="1"/>
</dbReference>
<dbReference type="EMBL" id="VSSS01000038">
    <property type="protein sequence ID" value="TYL92356.1"/>
    <property type="molecule type" value="Genomic_DNA"/>
</dbReference>
<dbReference type="OrthoDB" id="6529964at2"/>
<proteinExistence type="predicted"/>
<organism evidence="3 4">
    <name type="scientific">Bradyrhizobium rifense</name>
    <dbReference type="NCBI Taxonomy" id="515499"/>
    <lineage>
        <taxon>Bacteria</taxon>
        <taxon>Pseudomonadati</taxon>
        <taxon>Pseudomonadota</taxon>
        <taxon>Alphaproteobacteria</taxon>
        <taxon>Hyphomicrobiales</taxon>
        <taxon>Nitrobacteraceae</taxon>
        <taxon>Bradyrhizobium</taxon>
    </lineage>
</organism>
<dbReference type="InterPro" id="IPR006059">
    <property type="entry name" value="SBP"/>
</dbReference>
<dbReference type="Pfam" id="PF13416">
    <property type="entry name" value="SBP_bac_8"/>
    <property type="match status" value="1"/>
</dbReference>
<protein>
    <submittedName>
        <fullName evidence="3">Extracellular solute-binding protein</fullName>
    </submittedName>
</protein>